<dbReference type="Proteomes" id="UP000750711">
    <property type="component" value="Unassembled WGS sequence"/>
</dbReference>
<dbReference type="AlphaFoldDB" id="A0A9P8IH39"/>
<feature type="coiled-coil region" evidence="1">
    <location>
        <begin position="85"/>
        <end position="151"/>
    </location>
</feature>
<name>A0A9P8IH39_9PEZI</name>
<protein>
    <submittedName>
        <fullName evidence="3">Uncharacterized protein</fullName>
    </submittedName>
</protein>
<feature type="compositionally biased region" description="Polar residues" evidence="2">
    <location>
        <begin position="259"/>
        <end position="269"/>
    </location>
</feature>
<accession>A0A9P8IH39</accession>
<keyword evidence="4" id="KW-1185">Reference proteome</keyword>
<gene>
    <name evidence="3" type="ORF">GP486_007728</name>
</gene>
<keyword evidence="1" id="KW-0175">Coiled coil</keyword>
<dbReference type="PANTHER" id="PTHR42041:SF1">
    <property type="entry name" value="DNA ENDONUCLEASE ACTIVATOR CTP1 C-TERMINAL DOMAIN-CONTAINING PROTEIN"/>
    <property type="match status" value="1"/>
</dbReference>
<dbReference type="PANTHER" id="PTHR42041">
    <property type="entry name" value="DNA ENDONUCLEASE ACTIVATOR CTP1 C-TERMINAL DOMAIN-CONTAINING PROTEIN"/>
    <property type="match status" value="1"/>
</dbReference>
<evidence type="ECO:0000313" key="3">
    <source>
        <dbReference type="EMBL" id="KAH0550908.1"/>
    </source>
</evidence>
<reference evidence="3" key="1">
    <citation type="submission" date="2021-03" db="EMBL/GenBank/DDBJ databases">
        <title>Comparative genomics and phylogenomic investigation of the class Geoglossomycetes provide insights into ecological specialization and systematics.</title>
        <authorList>
            <person name="Melie T."/>
            <person name="Pirro S."/>
            <person name="Miller A.N."/>
            <person name="Quandt A."/>
        </authorList>
    </citation>
    <scope>NUCLEOTIDE SEQUENCE</scope>
    <source>
        <strain evidence="3">CAQ_001_2017</strain>
    </source>
</reference>
<feature type="non-terminal residue" evidence="3">
    <location>
        <position position="1"/>
    </location>
</feature>
<evidence type="ECO:0000256" key="2">
    <source>
        <dbReference type="SAM" id="MobiDB-lite"/>
    </source>
</evidence>
<comment type="caution">
    <text evidence="3">The sequence shown here is derived from an EMBL/GenBank/DDBJ whole genome shotgun (WGS) entry which is preliminary data.</text>
</comment>
<proteinExistence type="predicted"/>
<evidence type="ECO:0000313" key="4">
    <source>
        <dbReference type="Proteomes" id="UP000750711"/>
    </source>
</evidence>
<feature type="compositionally biased region" description="Polar residues" evidence="2">
    <location>
        <begin position="28"/>
        <end position="40"/>
    </location>
</feature>
<evidence type="ECO:0000256" key="1">
    <source>
        <dbReference type="SAM" id="Coils"/>
    </source>
</evidence>
<sequence length="299" mass="33949">MDPPFRVPATPGTPLFPISPERANKQSLNHAIPNSPSASILSFHGHTRNNSDVQGKVDKFNSLTKEVSERRKANEAALKRAVVGREEAENETRRTKDELKRLRAELSEGKDREKKAGDRMERILEDLHFAKETHKQSISLYEKEIRRARKEAFKYSSAHVKLQEDLKATRVSLRSAHHEIESSRSKTEKREQEAFAARYKLIGVQEELTKVRERLGVVEQERDSLKTSLKEEEVARIAAEGRISLPSPTEDEMREASPQKETGPSTTEIPMTDDDVCELAAIKEELKSARSRAIKAEDM</sequence>
<dbReference type="EMBL" id="JAGHQM010002367">
    <property type="protein sequence ID" value="KAH0550908.1"/>
    <property type="molecule type" value="Genomic_DNA"/>
</dbReference>
<feature type="region of interest" description="Disordered" evidence="2">
    <location>
        <begin position="28"/>
        <end position="54"/>
    </location>
</feature>
<feature type="region of interest" description="Disordered" evidence="2">
    <location>
        <begin position="240"/>
        <end position="272"/>
    </location>
</feature>
<organism evidence="3 4">
    <name type="scientific">Trichoglossum hirsutum</name>
    <dbReference type="NCBI Taxonomy" id="265104"/>
    <lineage>
        <taxon>Eukaryota</taxon>
        <taxon>Fungi</taxon>
        <taxon>Dikarya</taxon>
        <taxon>Ascomycota</taxon>
        <taxon>Pezizomycotina</taxon>
        <taxon>Geoglossomycetes</taxon>
        <taxon>Geoglossales</taxon>
        <taxon>Geoglossaceae</taxon>
        <taxon>Trichoglossum</taxon>
    </lineage>
</organism>